<organism evidence="2 3">
    <name type="scientific">Riccia sorocarpa</name>
    <dbReference type="NCBI Taxonomy" id="122646"/>
    <lineage>
        <taxon>Eukaryota</taxon>
        <taxon>Viridiplantae</taxon>
        <taxon>Streptophyta</taxon>
        <taxon>Embryophyta</taxon>
        <taxon>Marchantiophyta</taxon>
        <taxon>Marchantiopsida</taxon>
        <taxon>Marchantiidae</taxon>
        <taxon>Marchantiales</taxon>
        <taxon>Ricciaceae</taxon>
        <taxon>Riccia</taxon>
    </lineage>
</organism>
<keyword evidence="3" id="KW-1185">Reference proteome</keyword>
<comment type="caution">
    <text evidence="2">The sequence shown here is derived from an EMBL/GenBank/DDBJ whole genome shotgun (WGS) entry which is preliminary data.</text>
</comment>
<protein>
    <submittedName>
        <fullName evidence="2">Uncharacterized protein</fullName>
    </submittedName>
</protein>
<dbReference type="AlphaFoldDB" id="A0ABD3H805"/>
<evidence type="ECO:0000256" key="1">
    <source>
        <dbReference type="SAM" id="MobiDB-lite"/>
    </source>
</evidence>
<name>A0ABD3H805_9MARC</name>
<accession>A0ABD3H805</accession>
<dbReference type="EMBL" id="JBJQOH010000005">
    <property type="protein sequence ID" value="KAL3686637.1"/>
    <property type="molecule type" value="Genomic_DNA"/>
</dbReference>
<reference evidence="2 3" key="1">
    <citation type="submission" date="2024-09" db="EMBL/GenBank/DDBJ databases">
        <title>Chromosome-scale assembly of Riccia sorocarpa.</title>
        <authorList>
            <person name="Paukszto L."/>
        </authorList>
    </citation>
    <scope>NUCLEOTIDE SEQUENCE [LARGE SCALE GENOMIC DNA]</scope>
    <source>
        <strain evidence="2">LP-2024</strain>
        <tissue evidence="2">Aerial parts of the thallus</tissue>
    </source>
</reference>
<feature type="region of interest" description="Disordered" evidence="1">
    <location>
        <begin position="75"/>
        <end position="94"/>
    </location>
</feature>
<evidence type="ECO:0000313" key="3">
    <source>
        <dbReference type="Proteomes" id="UP001633002"/>
    </source>
</evidence>
<proteinExistence type="predicted"/>
<dbReference type="Proteomes" id="UP001633002">
    <property type="component" value="Unassembled WGS sequence"/>
</dbReference>
<evidence type="ECO:0000313" key="2">
    <source>
        <dbReference type="EMBL" id="KAL3686637.1"/>
    </source>
</evidence>
<gene>
    <name evidence="2" type="ORF">R1sor_009211</name>
</gene>
<sequence length="309" mass="34605">MADPSEASDPTAFITSDQSDAIQQVCDDVGVLSVESTPTPSLKVCAPNLPDPSNAEKLPVVTESTDDAQEVAVGGEKADSNTRRSLWNPDMAHTSGEEKGGAFANIISKYTMTFGDKLTPRIPLCMLTPFLRVRNFQTTSHMTEQLKRSFETHYYNEHGAGFHVCPFDENGNELVVTDEDKAKWDVLWRMESEKFDEECSKVLSTPLNSYKDLIGDDVYDEFEKSRMKTPVNRPWYNVNMTSMAAAYILSFAEVTAAKEAYRATEEAEKKRLGKSLTAKAKKELWDAKVKDVCNTWYNAVFKYATIVRG</sequence>